<evidence type="ECO:0000256" key="1">
    <source>
        <dbReference type="SAM" id="Coils"/>
    </source>
</evidence>
<organism evidence="3 4">
    <name type="scientific">Bifiguratus adelaidae</name>
    <dbReference type="NCBI Taxonomy" id="1938954"/>
    <lineage>
        <taxon>Eukaryota</taxon>
        <taxon>Fungi</taxon>
        <taxon>Fungi incertae sedis</taxon>
        <taxon>Mucoromycota</taxon>
        <taxon>Mucoromycotina</taxon>
        <taxon>Endogonomycetes</taxon>
        <taxon>Endogonales</taxon>
        <taxon>Endogonales incertae sedis</taxon>
        <taxon>Bifiguratus</taxon>
    </lineage>
</organism>
<dbReference type="OrthoDB" id="5565730at2759"/>
<dbReference type="Proteomes" id="UP000242875">
    <property type="component" value="Unassembled WGS sequence"/>
</dbReference>
<keyword evidence="1" id="KW-0175">Coiled coil</keyword>
<reference evidence="3 4" key="1">
    <citation type="journal article" date="2017" name="Mycologia">
        <title>Bifiguratus adelaidae, gen. et sp. nov., a new member of Mucoromycotina in endophytic and soil-dwelling habitats.</title>
        <authorList>
            <person name="Torres-Cruz T.J."/>
            <person name="Billingsley Tobias T.L."/>
            <person name="Almatruk M."/>
            <person name="Hesse C."/>
            <person name="Kuske C.R."/>
            <person name="Desiro A."/>
            <person name="Benucci G.M."/>
            <person name="Bonito G."/>
            <person name="Stajich J.E."/>
            <person name="Dunlap C."/>
            <person name="Arnold A.E."/>
            <person name="Porras-Alfaro A."/>
        </authorList>
    </citation>
    <scope>NUCLEOTIDE SEQUENCE [LARGE SCALE GENOMIC DNA]</scope>
    <source>
        <strain evidence="3 4">AZ0501</strain>
    </source>
</reference>
<proteinExistence type="predicted"/>
<comment type="caution">
    <text evidence="3">The sequence shown here is derived from an EMBL/GenBank/DDBJ whole genome shotgun (WGS) entry which is preliminary data.</text>
</comment>
<dbReference type="PANTHER" id="PTHR41390">
    <property type="entry name" value="CHROMOSOME 7, WHOLE GENOME SHOTGUN SEQUENCE"/>
    <property type="match status" value="1"/>
</dbReference>
<evidence type="ECO:0000256" key="2">
    <source>
        <dbReference type="SAM" id="Phobius"/>
    </source>
</evidence>
<name>A0A261XU98_9FUNG</name>
<sequence>MDRPQWDPQVKQTVLYGTVSAGLFGATTGATLAILRNHPIRPYAVGTGINCSIFAFTFLSVRETFLAYQRIKNPTFGLKDSQTRDADALWSSAMAGGTIGGILSGIWRGPRGIIPGFVIFGLLSSAGQVLVSSANRYRQSLILNSTSEPSVQISASLHANPYLPQHETVYDKDPTFQHGIQTYPRTKTAGGTERKSMWDFFQVPKWSPVRKLTDEEYKAILDSKLRELEAEVEELTQELGDIKGSS</sequence>
<accession>A0A261XU98</accession>
<gene>
    <name evidence="3" type="ORF">BZG36_05123</name>
</gene>
<keyword evidence="4" id="KW-1185">Reference proteome</keyword>
<feature type="transmembrane region" description="Helical" evidence="2">
    <location>
        <begin position="113"/>
        <end position="131"/>
    </location>
</feature>
<feature type="coiled-coil region" evidence="1">
    <location>
        <begin position="218"/>
        <end position="245"/>
    </location>
</feature>
<feature type="transmembrane region" description="Helical" evidence="2">
    <location>
        <begin position="47"/>
        <end position="68"/>
    </location>
</feature>
<keyword evidence="2" id="KW-0472">Membrane</keyword>
<dbReference type="AlphaFoldDB" id="A0A261XU98"/>
<protein>
    <submittedName>
        <fullName evidence="3">Uncharacterized protein</fullName>
    </submittedName>
</protein>
<feature type="transmembrane region" description="Helical" evidence="2">
    <location>
        <begin position="88"/>
        <end position="107"/>
    </location>
</feature>
<evidence type="ECO:0000313" key="4">
    <source>
        <dbReference type="Proteomes" id="UP000242875"/>
    </source>
</evidence>
<keyword evidence="2" id="KW-1133">Transmembrane helix</keyword>
<dbReference type="EMBL" id="MVBO01000212">
    <property type="protein sequence ID" value="OZJ01947.1"/>
    <property type="molecule type" value="Genomic_DNA"/>
</dbReference>
<feature type="transmembrane region" description="Helical" evidence="2">
    <location>
        <begin position="13"/>
        <end position="35"/>
    </location>
</feature>
<keyword evidence="2" id="KW-0812">Transmembrane</keyword>
<evidence type="ECO:0000313" key="3">
    <source>
        <dbReference type="EMBL" id="OZJ01947.1"/>
    </source>
</evidence>
<dbReference type="PANTHER" id="PTHR41390:SF1">
    <property type="entry name" value="NADH-UBIQUINONE OXIDOREDUCTASE 213 KDA SUBUNIT"/>
    <property type="match status" value="1"/>
</dbReference>